<evidence type="ECO:0000256" key="1">
    <source>
        <dbReference type="ARBA" id="ARBA00001947"/>
    </source>
</evidence>
<dbReference type="Gene3D" id="3.60.15.10">
    <property type="entry name" value="Ribonuclease Z/Hydroxyacylglutathione hydrolase-like"/>
    <property type="match status" value="1"/>
</dbReference>
<keyword evidence="3 6" id="KW-0378">Hydrolase</keyword>
<dbReference type="SMART" id="SM00849">
    <property type="entry name" value="Lactamase_B"/>
    <property type="match status" value="1"/>
</dbReference>
<gene>
    <name evidence="6" type="ORF">PX52LOC_03467</name>
</gene>
<dbReference type="GO" id="GO:0046872">
    <property type="term" value="F:metal ion binding"/>
    <property type="evidence" value="ECO:0007669"/>
    <property type="project" value="UniProtKB-KW"/>
</dbReference>
<dbReference type="GO" id="GO:0016787">
    <property type="term" value="F:hydrolase activity"/>
    <property type="evidence" value="ECO:0007669"/>
    <property type="project" value="UniProtKB-KW"/>
</dbReference>
<sequence length="216" mass="23364">MRVQIETIESQPFSENSYLVWPDGGREAFVIDPGFEPELILEQLAAKNLRLAAIVNTHAHLDHIAGNTAMKEAFPDAPIIIGHGEATFLGDPKLNRSAFYGMPLTSPPADRTVKDGDVLELVGLAMDVREIPGHSPGHVVYILRDLTPTLVLGGDVLFRGSVGRTDFPGGSFEVLEEGIHAKLWPLPDDTVVYPGHGPVTTIGREKRSNPFVGGGR</sequence>
<reference evidence="7" key="1">
    <citation type="submission" date="2019-08" db="EMBL/GenBank/DDBJ databases">
        <title>Limnoglobus roseus gen. nov., sp. nov., a novel freshwater planctomycete with a giant genome from the family Gemmataceae.</title>
        <authorList>
            <person name="Kulichevskaya I.S."/>
            <person name="Naumoff D.G."/>
            <person name="Miroshnikov K."/>
            <person name="Ivanova A."/>
            <person name="Philippov D.A."/>
            <person name="Hakobyan A."/>
            <person name="Rijpstra I.C."/>
            <person name="Sinninghe Damste J.S."/>
            <person name="Liesack W."/>
            <person name="Dedysh S.N."/>
        </authorList>
    </citation>
    <scope>NUCLEOTIDE SEQUENCE [LARGE SCALE GENOMIC DNA]</scope>
    <source>
        <strain evidence="7">PX52</strain>
    </source>
</reference>
<feature type="domain" description="Metallo-beta-lactamase" evidence="5">
    <location>
        <begin position="14"/>
        <end position="196"/>
    </location>
</feature>
<name>A0A5C1AHR6_9BACT</name>
<dbReference type="InterPro" id="IPR001279">
    <property type="entry name" value="Metallo-B-lactamas"/>
</dbReference>
<comment type="cofactor">
    <cofactor evidence="1">
        <name>Zn(2+)</name>
        <dbReference type="ChEBI" id="CHEBI:29105"/>
    </cofactor>
</comment>
<dbReference type="PANTHER" id="PTHR46233">
    <property type="entry name" value="HYDROXYACYLGLUTATHIONE HYDROLASE GLOC"/>
    <property type="match status" value="1"/>
</dbReference>
<dbReference type="RefSeq" id="WP_149111231.1">
    <property type="nucleotide sequence ID" value="NZ_CP042425.1"/>
</dbReference>
<dbReference type="CDD" id="cd06262">
    <property type="entry name" value="metallo-hydrolase-like_MBL-fold"/>
    <property type="match status" value="1"/>
</dbReference>
<organism evidence="6 7">
    <name type="scientific">Limnoglobus roseus</name>
    <dbReference type="NCBI Taxonomy" id="2598579"/>
    <lineage>
        <taxon>Bacteria</taxon>
        <taxon>Pseudomonadati</taxon>
        <taxon>Planctomycetota</taxon>
        <taxon>Planctomycetia</taxon>
        <taxon>Gemmatales</taxon>
        <taxon>Gemmataceae</taxon>
        <taxon>Limnoglobus</taxon>
    </lineage>
</organism>
<dbReference type="InterPro" id="IPR036866">
    <property type="entry name" value="RibonucZ/Hydroxyglut_hydro"/>
</dbReference>
<evidence type="ECO:0000256" key="2">
    <source>
        <dbReference type="ARBA" id="ARBA00022723"/>
    </source>
</evidence>
<dbReference type="Proteomes" id="UP000324974">
    <property type="component" value="Chromosome"/>
</dbReference>
<evidence type="ECO:0000259" key="5">
    <source>
        <dbReference type="SMART" id="SM00849"/>
    </source>
</evidence>
<keyword evidence="7" id="KW-1185">Reference proteome</keyword>
<evidence type="ECO:0000313" key="7">
    <source>
        <dbReference type="Proteomes" id="UP000324974"/>
    </source>
</evidence>
<dbReference type="KEGG" id="lrs:PX52LOC_03467"/>
<dbReference type="AlphaFoldDB" id="A0A5C1AHR6"/>
<protein>
    <submittedName>
        <fullName evidence="6">MBL fold metallo-hydrolase</fullName>
    </submittedName>
</protein>
<evidence type="ECO:0000313" key="6">
    <source>
        <dbReference type="EMBL" id="QEL16508.1"/>
    </source>
</evidence>
<dbReference type="EMBL" id="CP042425">
    <property type="protein sequence ID" value="QEL16508.1"/>
    <property type="molecule type" value="Genomic_DNA"/>
</dbReference>
<dbReference type="SUPFAM" id="SSF56281">
    <property type="entry name" value="Metallo-hydrolase/oxidoreductase"/>
    <property type="match status" value="1"/>
</dbReference>
<evidence type="ECO:0000256" key="3">
    <source>
        <dbReference type="ARBA" id="ARBA00022801"/>
    </source>
</evidence>
<keyword evidence="4" id="KW-0862">Zinc</keyword>
<accession>A0A5C1AHR6</accession>
<dbReference type="OrthoDB" id="9802248at2"/>
<dbReference type="Pfam" id="PF00753">
    <property type="entry name" value="Lactamase_B"/>
    <property type="match status" value="1"/>
</dbReference>
<dbReference type="PANTHER" id="PTHR46233:SF3">
    <property type="entry name" value="HYDROXYACYLGLUTATHIONE HYDROLASE GLOC"/>
    <property type="match status" value="1"/>
</dbReference>
<keyword evidence="2" id="KW-0479">Metal-binding</keyword>
<evidence type="ECO:0000256" key="4">
    <source>
        <dbReference type="ARBA" id="ARBA00022833"/>
    </source>
</evidence>
<proteinExistence type="predicted"/>
<dbReference type="InterPro" id="IPR051453">
    <property type="entry name" value="MBL_Glyoxalase_II"/>
</dbReference>